<keyword evidence="3" id="KW-1133">Transmembrane helix</keyword>
<keyword evidence="4 5" id="KW-0472">Membrane</keyword>
<evidence type="ECO:0008006" key="9">
    <source>
        <dbReference type="Google" id="ProtNLM"/>
    </source>
</evidence>
<evidence type="ECO:0000256" key="5">
    <source>
        <dbReference type="PROSITE-ProRule" id="PRU00282"/>
    </source>
</evidence>
<accession>A0A9W8HQ94</accession>
<keyword evidence="8" id="KW-1185">Reference proteome</keyword>
<gene>
    <name evidence="7" type="ORF">H4R20_006044</name>
</gene>
<protein>
    <recommendedName>
        <fullName evidence="9">Mitochondrial carrier</fullName>
    </recommendedName>
</protein>
<keyword evidence="6" id="KW-0813">Transport</keyword>
<dbReference type="SUPFAM" id="SSF103506">
    <property type="entry name" value="Mitochondrial carrier"/>
    <property type="match status" value="1"/>
</dbReference>
<dbReference type="AlphaFoldDB" id="A0A9W8HQ94"/>
<dbReference type="Pfam" id="PF00153">
    <property type="entry name" value="Mito_carr"/>
    <property type="match status" value="1"/>
</dbReference>
<comment type="subcellular location">
    <subcellularLocation>
        <location evidence="1">Membrane</location>
        <topology evidence="1">Multi-pass membrane protein</topology>
    </subcellularLocation>
</comment>
<keyword evidence="2 5" id="KW-0812">Transmembrane</keyword>
<dbReference type="PROSITE" id="PS50920">
    <property type="entry name" value="SOLCAR"/>
    <property type="match status" value="1"/>
</dbReference>
<evidence type="ECO:0000313" key="8">
    <source>
        <dbReference type="Proteomes" id="UP001140094"/>
    </source>
</evidence>
<dbReference type="EMBL" id="JANBUO010002344">
    <property type="protein sequence ID" value="KAJ2794974.1"/>
    <property type="molecule type" value="Genomic_DNA"/>
</dbReference>
<reference evidence="7" key="1">
    <citation type="submission" date="2022-07" db="EMBL/GenBank/DDBJ databases">
        <title>Phylogenomic reconstructions and comparative analyses of Kickxellomycotina fungi.</title>
        <authorList>
            <person name="Reynolds N.K."/>
            <person name="Stajich J.E."/>
            <person name="Barry K."/>
            <person name="Grigoriev I.V."/>
            <person name="Crous P."/>
            <person name="Smith M.E."/>
        </authorList>
    </citation>
    <scope>NUCLEOTIDE SEQUENCE</scope>
    <source>
        <strain evidence="7">NRRL 1565</strain>
    </source>
</reference>
<evidence type="ECO:0000313" key="7">
    <source>
        <dbReference type="EMBL" id="KAJ2794974.1"/>
    </source>
</evidence>
<dbReference type="InterPro" id="IPR018108">
    <property type="entry name" value="MCP_transmembrane"/>
</dbReference>
<proteinExistence type="inferred from homology"/>
<evidence type="ECO:0000256" key="6">
    <source>
        <dbReference type="RuleBase" id="RU000488"/>
    </source>
</evidence>
<feature type="repeat" description="Solcar" evidence="5">
    <location>
        <begin position="274"/>
        <end position="364"/>
    </location>
</feature>
<dbReference type="InterPro" id="IPR023395">
    <property type="entry name" value="MCP_dom_sf"/>
</dbReference>
<dbReference type="Gene3D" id="1.50.40.10">
    <property type="entry name" value="Mitochondrial carrier domain"/>
    <property type="match status" value="1"/>
</dbReference>
<evidence type="ECO:0000256" key="3">
    <source>
        <dbReference type="ARBA" id="ARBA00022989"/>
    </source>
</evidence>
<evidence type="ECO:0000256" key="4">
    <source>
        <dbReference type="ARBA" id="ARBA00023136"/>
    </source>
</evidence>
<evidence type="ECO:0000256" key="2">
    <source>
        <dbReference type="ARBA" id="ARBA00022692"/>
    </source>
</evidence>
<sequence length="369" mass="40238">MRTALQRAEEEVLARVLPSEAEVAAGGRSLSEQQVRMRQQAWRRSAAVSSTRLAMRVVRYPVETAGMFWQFSGTPTTQTLWQLSSSMATGMVFKWTGGGPHLRGLGLIVEQAFPVATVPAMVASEALHYAAYSLLYGLLRQSVAVRLQTAGGGKVPRALDVLTKAAQWARDVVLLRRPRGAVLSFYVRDIAASIVHGALSHAFEQLLRSQWAAGIYLRVLRVGRGLRRVGNRLRTWAGGLGRTPAPSLIRTARQLQAQYVDGQPTKQDTRNGDAGAFVRLAAGTLAAVLARAIMYPADAVVLRVVADETGLTTHAYAGFCDCLRRLARRPAGLRVLYSGFGRAMAVELGLGWLTLEIAHYLCKAPWFLS</sequence>
<name>A0A9W8HQ94_9FUNG</name>
<evidence type="ECO:0000256" key="1">
    <source>
        <dbReference type="ARBA" id="ARBA00004141"/>
    </source>
</evidence>
<comment type="caution">
    <text evidence="7">The sequence shown here is derived from an EMBL/GenBank/DDBJ whole genome shotgun (WGS) entry which is preliminary data.</text>
</comment>
<dbReference type="GO" id="GO:0016020">
    <property type="term" value="C:membrane"/>
    <property type="evidence" value="ECO:0007669"/>
    <property type="project" value="UniProtKB-SubCell"/>
</dbReference>
<dbReference type="OrthoDB" id="2403262at2759"/>
<comment type="similarity">
    <text evidence="6">Belongs to the mitochondrial carrier (TC 2.A.29) family.</text>
</comment>
<organism evidence="7 8">
    <name type="scientific">Coemansia guatemalensis</name>
    <dbReference type="NCBI Taxonomy" id="2761395"/>
    <lineage>
        <taxon>Eukaryota</taxon>
        <taxon>Fungi</taxon>
        <taxon>Fungi incertae sedis</taxon>
        <taxon>Zoopagomycota</taxon>
        <taxon>Kickxellomycotina</taxon>
        <taxon>Kickxellomycetes</taxon>
        <taxon>Kickxellales</taxon>
        <taxon>Kickxellaceae</taxon>
        <taxon>Coemansia</taxon>
    </lineage>
</organism>
<dbReference type="Proteomes" id="UP001140094">
    <property type="component" value="Unassembled WGS sequence"/>
</dbReference>